<dbReference type="Proteomes" id="UP000035331">
    <property type="component" value="Chromosome"/>
</dbReference>
<dbReference type="InterPro" id="IPR000485">
    <property type="entry name" value="AsnC-type_HTH_dom"/>
</dbReference>
<feature type="domain" description="HTH asnC-type" evidence="4">
    <location>
        <begin position="13"/>
        <end position="74"/>
    </location>
</feature>
<sequence length="175" mass="19866">MSSSLNFVPVTNMNEKIRHILEILENDARTSPEEIASLTDMSAEEVSQAITKLKDTGVIRHYKTIVDWDLVGENYVYAVIELKVTLERNQGYQAIAERIYKFPEVRSVRLLSGNYDISLTVRGKSMKDVAFFVAEKIATLDQVQSTSTHFVLKTYKEDGVILHEPETIQRLPVSS</sequence>
<dbReference type="PROSITE" id="PS50956">
    <property type="entry name" value="HTH_ASNC_2"/>
    <property type="match status" value="1"/>
</dbReference>
<keyword evidence="2" id="KW-0238">DNA-binding</keyword>
<reference evidence="6" key="1">
    <citation type="submission" date="2014-06" db="EMBL/GenBank/DDBJ databases">
        <title>The complete genome sequence of Methanosarcina barkeri CM1.</title>
        <authorList>
            <consortium name="Pastoral Greenhouse Gas Research Consortium"/>
            <person name="Lambie S.C."/>
            <person name="Leahy S.C."/>
            <person name="Kelly W.J."/>
            <person name="Li D."/>
            <person name="Reilly K."/>
            <person name="Attwood G.T."/>
            <person name="Altermann E."/>
        </authorList>
    </citation>
    <scope>NUCLEOTIDE SEQUENCE [LARGE SCALE GENOMIC DNA]</scope>
    <source>
        <strain evidence="6">CM1</strain>
    </source>
</reference>
<dbReference type="AlphaFoldDB" id="A0A0G3CKY2"/>
<gene>
    <name evidence="5" type="ORF">MCM1_2783</name>
</gene>
<dbReference type="Pfam" id="PF13412">
    <property type="entry name" value="HTH_24"/>
    <property type="match status" value="1"/>
</dbReference>
<evidence type="ECO:0000256" key="2">
    <source>
        <dbReference type="ARBA" id="ARBA00023125"/>
    </source>
</evidence>
<dbReference type="SUPFAM" id="SSF54909">
    <property type="entry name" value="Dimeric alpha+beta barrel"/>
    <property type="match status" value="1"/>
</dbReference>
<dbReference type="InterPro" id="IPR036388">
    <property type="entry name" value="WH-like_DNA-bd_sf"/>
</dbReference>
<dbReference type="Pfam" id="PF01037">
    <property type="entry name" value="AsnC_trans_reg"/>
    <property type="match status" value="1"/>
</dbReference>
<dbReference type="InterPro" id="IPR019887">
    <property type="entry name" value="Tscrpt_reg_AsnC/Lrp_C"/>
</dbReference>
<dbReference type="SUPFAM" id="SSF46785">
    <property type="entry name" value="Winged helix' DNA-binding domain"/>
    <property type="match status" value="1"/>
</dbReference>
<dbReference type="InterPro" id="IPR019888">
    <property type="entry name" value="Tscrpt_reg_AsnC-like"/>
</dbReference>
<dbReference type="PANTHER" id="PTHR43413:SF7">
    <property type="entry name" value="HTH-TYPE TRANSCRIPTIONAL REGULATOR PTR2"/>
    <property type="match status" value="1"/>
</dbReference>
<accession>A0A0G3CKY2</accession>
<dbReference type="GO" id="GO:0043565">
    <property type="term" value="F:sequence-specific DNA binding"/>
    <property type="evidence" value="ECO:0007669"/>
    <property type="project" value="InterPro"/>
</dbReference>
<evidence type="ECO:0000313" key="5">
    <source>
        <dbReference type="EMBL" id="AKJ39782.1"/>
    </source>
</evidence>
<dbReference type="EMBL" id="CP008746">
    <property type="protein sequence ID" value="AKJ39782.1"/>
    <property type="molecule type" value="Genomic_DNA"/>
</dbReference>
<evidence type="ECO:0000256" key="1">
    <source>
        <dbReference type="ARBA" id="ARBA00023015"/>
    </source>
</evidence>
<keyword evidence="3" id="KW-0804">Transcription</keyword>
<dbReference type="InterPro" id="IPR036390">
    <property type="entry name" value="WH_DNA-bd_sf"/>
</dbReference>
<evidence type="ECO:0000313" key="6">
    <source>
        <dbReference type="Proteomes" id="UP000035331"/>
    </source>
</evidence>
<dbReference type="PATRIC" id="fig|796385.3.peg.3421"/>
<protein>
    <submittedName>
        <fullName evidence="5">AsnC family transcriptional regulator</fullName>
    </submittedName>
</protein>
<organism evidence="5 6">
    <name type="scientific">Methanosarcina barkeri CM1</name>
    <dbReference type="NCBI Taxonomy" id="796385"/>
    <lineage>
        <taxon>Archaea</taxon>
        <taxon>Methanobacteriati</taxon>
        <taxon>Methanobacteriota</taxon>
        <taxon>Stenosarchaea group</taxon>
        <taxon>Methanomicrobia</taxon>
        <taxon>Methanosarcinales</taxon>
        <taxon>Methanosarcinaceae</taxon>
        <taxon>Methanosarcina</taxon>
    </lineage>
</organism>
<dbReference type="Gene3D" id="1.10.10.10">
    <property type="entry name" value="Winged helix-like DNA-binding domain superfamily/Winged helix DNA-binding domain"/>
    <property type="match status" value="1"/>
</dbReference>
<proteinExistence type="predicted"/>
<name>A0A0G3CKY2_METBA</name>
<dbReference type="InterPro" id="IPR011008">
    <property type="entry name" value="Dimeric_a/b-barrel"/>
</dbReference>
<dbReference type="InterPro" id="IPR050684">
    <property type="entry name" value="HTH-Siroheme_Decarb"/>
</dbReference>
<reference evidence="5 6" key="2">
    <citation type="journal article" date="2015" name="Stand. Genomic Sci.">
        <title>The complete genome sequence of the rumen methanogen Methanosarcina barkeri CM1.</title>
        <authorList>
            <person name="Lambie S.C."/>
            <person name="Kelly W.J."/>
            <person name="Leahy S.C."/>
            <person name="Li D."/>
            <person name="Reilly K."/>
            <person name="McAllister T.A."/>
            <person name="Valle E.R."/>
            <person name="Attwood G.T."/>
            <person name="Altermann E."/>
        </authorList>
    </citation>
    <scope>NUCLEOTIDE SEQUENCE [LARGE SCALE GENOMIC DNA]</scope>
    <source>
        <strain evidence="5 6">CM1</strain>
    </source>
</reference>
<dbReference type="Gene3D" id="3.30.70.920">
    <property type="match status" value="1"/>
</dbReference>
<keyword evidence="1" id="KW-0805">Transcription regulation</keyword>
<evidence type="ECO:0000259" key="4">
    <source>
        <dbReference type="PROSITE" id="PS50956"/>
    </source>
</evidence>
<evidence type="ECO:0000256" key="3">
    <source>
        <dbReference type="ARBA" id="ARBA00023163"/>
    </source>
</evidence>
<dbReference type="PANTHER" id="PTHR43413">
    <property type="entry name" value="TRANSCRIPTIONAL REGULATOR, ASNC FAMILY"/>
    <property type="match status" value="1"/>
</dbReference>
<dbReference type="SMART" id="SM00344">
    <property type="entry name" value="HTH_ASNC"/>
    <property type="match status" value="1"/>
</dbReference>